<evidence type="ECO:0000313" key="3">
    <source>
        <dbReference type="Proteomes" id="UP000053989"/>
    </source>
</evidence>
<dbReference type="HOGENOM" id="CLU_2528770_0_0_1"/>
<feature type="chain" id="PRO_5002174779" description="Secreted protein" evidence="1">
    <location>
        <begin position="30"/>
        <end position="84"/>
    </location>
</feature>
<organism evidence="2 3">
    <name type="scientific">Scleroderma citrinum Foug A</name>
    <dbReference type="NCBI Taxonomy" id="1036808"/>
    <lineage>
        <taxon>Eukaryota</taxon>
        <taxon>Fungi</taxon>
        <taxon>Dikarya</taxon>
        <taxon>Basidiomycota</taxon>
        <taxon>Agaricomycotina</taxon>
        <taxon>Agaricomycetes</taxon>
        <taxon>Agaricomycetidae</taxon>
        <taxon>Boletales</taxon>
        <taxon>Sclerodermatineae</taxon>
        <taxon>Sclerodermataceae</taxon>
        <taxon>Scleroderma</taxon>
    </lineage>
</organism>
<sequence length="84" mass="9071">MSVLEVLYSSVVLSAACPLLCLDIPSSAAQKMNLGTCPDSQFLSSFTAWQTQHIGERSSTGHFFCLVGSRLSADTDTTLQPDMR</sequence>
<reference evidence="3" key="2">
    <citation type="submission" date="2015-01" db="EMBL/GenBank/DDBJ databases">
        <title>Evolutionary Origins and Diversification of the Mycorrhizal Mutualists.</title>
        <authorList>
            <consortium name="DOE Joint Genome Institute"/>
            <consortium name="Mycorrhizal Genomics Consortium"/>
            <person name="Kohler A."/>
            <person name="Kuo A."/>
            <person name="Nagy L.G."/>
            <person name="Floudas D."/>
            <person name="Copeland A."/>
            <person name="Barry K.W."/>
            <person name="Cichocki N."/>
            <person name="Veneault-Fourrey C."/>
            <person name="LaButti K."/>
            <person name="Lindquist E.A."/>
            <person name="Lipzen A."/>
            <person name="Lundell T."/>
            <person name="Morin E."/>
            <person name="Murat C."/>
            <person name="Riley R."/>
            <person name="Ohm R."/>
            <person name="Sun H."/>
            <person name="Tunlid A."/>
            <person name="Henrissat B."/>
            <person name="Grigoriev I.V."/>
            <person name="Hibbett D.S."/>
            <person name="Martin F."/>
        </authorList>
    </citation>
    <scope>NUCLEOTIDE SEQUENCE [LARGE SCALE GENOMIC DNA]</scope>
    <source>
        <strain evidence="3">Foug A</strain>
    </source>
</reference>
<dbReference type="InParanoid" id="A0A0C2YYE4"/>
<keyword evidence="1" id="KW-0732">Signal</keyword>
<feature type="signal peptide" evidence="1">
    <location>
        <begin position="1"/>
        <end position="29"/>
    </location>
</feature>
<evidence type="ECO:0008006" key="4">
    <source>
        <dbReference type="Google" id="ProtNLM"/>
    </source>
</evidence>
<accession>A0A0C2YYE4</accession>
<dbReference type="EMBL" id="KN822151">
    <property type="protein sequence ID" value="KIM54603.1"/>
    <property type="molecule type" value="Genomic_DNA"/>
</dbReference>
<dbReference type="Proteomes" id="UP000053989">
    <property type="component" value="Unassembled WGS sequence"/>
</dbReference>
<proteinExistence type="predicted"/>
<evidence type="ECO:0000256" key="1">
    <source>
        <dbReference type="SAM" id="SignalP"/>
    </source>
</evidence>
<gene>
    <name evidence="2" type="ORF">SCLCIDRAFT_1221814</name>
</gene>
<keyword evidence="3" id="KW-1185">Reference proteome</keyword>
<dbReference type="AlphaFoldDB" id="A0A0C2YYE4"/>
<protein>
    <recommendedName>
        <fullName evidence="4">Secreted protein</fullName>
    </recommendedName>
</protein>
<name>A0A0C2YYE4_9AGAM</name>
<evidence type="ECO:0000313" key="2">
    <source>
        <dbReference type="EMBL" id="KIM54603.1"/>
    </source>
</evidence>
<reference evidence="2 3" key="1">
    <citation type="submission" date="2014-04" db="EMBL/GenBank/DDBJ databases">
        <authorList>
            <consortium name="DOE Joint Genome Institute"/>
            <person name="Kuo A."/>
            <person name="Kohler A."/>
            <person name="Nagy L.G."/>
            <person name="Floudas D."/>
            <person name="Copeland A."/>
            <person name="Barry K.W."/>
            <person name="Cichocki N."/>
            <person name="Veneault-Fourrey C."/>
            <person name="LaButti K."/>
            <person name="Lindquist E.A."/>
            <person name="Lipzen A."/>
            <person name="Lundell T."/>
            <person name="Morin E."/>
            <person name="Murat C."/>
            <person name="Sun H."/>
            <person name="Tunlid A."/>
            <person name="Henrissat B."/>
            <person name="Grigoriev I.V."/>
            <person name="Hibbett D.S."/>
            <person name="Martin F."/>
            <person name="Nordberg H.P."/>
            <person name="Cantor M.N."/>
            <person name="Hua S.X."/>
        </authorList>
    </citation>
    <scope>NUCLEOTIDE SEQUENCE [LARGE SCALE GENOMIC DNA]</scope>
    <source>
        <strain evidence="2 3">Foug A</strain>
    </source>
</reference>